<gene>
    <name evidence="2" type="primary">paaA</name>
    <name evidence="2" type="ORF">N0B31_05910</name>
</gene>
<accession>A0A9E7UCH4</accession>
<dbReference type="Proteomes" id="UP001057580">
    <property type="component" value="Chromosome"/>
</dbReference>
<dbReference type="InterPro" id="IPR007814">
    <property type="entry name" value="PaaA_PaaC"/>
</dbReference>
<dbReference type="GeneID" id="74941938"/>
<protein>
    <submittedName>
        <fullName evidence="2">1,2-phenylacetyl-CoA epoxidase subunit A</fullName>
        <ecNumber evidence="2">1.14.13.149</ecNumber>
    </submittedName>
</protein>
<dbReference type="EMBL" id="CP104003">
    <property type="protein sequence ID" value="UWM55819.1"/>
    <property type="molecule type" value="Genomic_DNA"/>
</dbReference>
<dbReference type="InterPro" id="IPR009078">
    <property type="entry name" value="Ferritin-like_SF"/>
</dbReference>
<dbReference type="InterPro" id="IPR052703">
    <property type="entry name" value="Aromatic_CoA_ox/epox"/>
</dbReference>
<dbReference type="InterPro" id="IPR011881">
    <property type="entry name" value="PaaA"/>
</dbReference>
<evidence type="ECO:0000313" key="2">
    <source>
        <dbReference type="EMBL" id="UWM55819.1"/>
    </source>
</evidence>
<dbReference type="GO" id="GO:0010124">
    <property type="term" value="P:phenylacetate catabolic process"/>
    <property type="evidence" value="ECO:0007669"/>
    <property type="project" value="InterPro"/>
</dbReference>
<dbReference type="PANTHER" id="PTHR30458">
    <property type="entry name" value="PHENYLACETIC ACID DEGRADATION PROTEIN PAA"/>
    <property type="match status" value="1"/>
</dbReference>
<dbReference type="RefSeq" id="WP_260594930.1">
    <property type="nucleotide sequence ID" value="NZ_CP104003.1"/>
</dbReference>
<dbReference type="InterPro" id="IPR012347">
    <property type="entry name" value="Ferritin-like"/>
</dbReference>
<dbReference type="GO" id="GO:0005829">
    <property type="term" value="C:cytosol"/>
    <property type="evidence" value="ECO:0007669"/>
    <property type="project" value="TreeGrafter"/>
</dbReference>
<keyword evidence="2" id="KW-0560">Oxidoreductase</keyword>
<proteinExistence type="predicted"/>
<evidence type="ECO:0000313" key="3">
    <source>
        <dbReference type="Proteomes" id="UP001057580"/>
    </source>
</evidence>
<dbReference type="PANTHER" id="PTHR30458:SF2">
    <property type="entry name" value="1,2-PHENYLACETYL-COA EPOXIDASE, SUBUNIT A"/>
    <property type="match status" value="1"/>
</dbReference>
<dbReference type="GO" id="GO:0097266">
    <property type="term" value="F:phenylacetyl-CoA 1,2-epoxidase activity"/>
    <property type="evidence" value="ECO:0007669"/>
    <property type="project" value="UniProtKB-EC"/>
</dbReference>
<keyword evidence="3" id="KW-1185">Reference proteome</keyword>
<dbReference type="Gene3D" id="1.20.1260.10">
    <property type="match status" value="1"/>
</dbReference>
<name>A0A9E7UCH4_9EURY</name>
<dbReference type="NCBIfam" id="TIGR02156">
    <property type="entry name" value="PA_CoA_Oxy1"/>
    <property type="match status" value="1"/>
</dbReference>
<dbReference type="EC" id="1.14.13.149" evidence="2"/>
<evidence type="ECO:0000256" key="1">
    <source>
        <dbReference type="SAM" id="MobiDB-lite"/>
    </source>
</evidence>
<reference evidence="2" key="1">
    <citation type="submission" date="2022-09" db="EMBL/GenBank/DDBJ databases">
        <title>Diverse halophilic archaea isolated from saline environments.</title>
        <authorList>
            <person name="Cui H.-L."/>
        </authorList>
    </citation>
    <scope>NUCLEOTIDE SEQUENCE</scope>
    <source>
        <strain evidence="2">ZS-35-S2</strain>
    </source>
</reference>
<sequence length="316" mass="36214">MPPLDIETVKERAGPREFGPGDDMPEEYRKAATRMIQFHANSEIMGAYIERPFIRQAPSLERKLAVSAQVQDEIGHGQLLYRAAENLGVKTREQMLDELASGEGKFLNCFHYPLSHWYELPMIMFFVDGAAMRRQATLKRTSWEPYAHAIDKICFEEGFHIKHGEDILREIASGSNHDRELLQEAFERWWPRILQFFGPTNDQSVHGGFAMDVGLKTMTNDDLRTAFLNAYLPKAEKYGLEIPDTPHVEYDSEADRYEVAEEDLDWDEFGEVARNEYPTGAEQIARRRRRQEAVEWVREAILDDSPGVGTTSAAAD</sequence>
<organism evidence="2 3">
    <name type="scientific">Salinirubellus salinus</name>
    <dbReference type="NCBI Taxonomy" id="1364945"/>
    <lineage>
        <taxon>Archaea</taxon>
        <taxon>Methanobacteriati</taxon>
        <taxon>Methanobacteriota</taxon>
        <taxon>Stenosarchaea group</taxon>
        <taxon>Halobacteria</taxon>
        <taxon>Halobacteriales</taxon>
        <taxon>Natronomonadaceae</taxon>
        <taxon>Salinirubellus</taxon>
    </lineage>
</organism>
<dbReference type="SUPFAM" id="SSF47240">
    <property type="entry name" value="Ferritin-like"/>
    <property type="match status" value="1"/>
</dbReference>
<feature type="region of interest" description="Disordered" evidence="1">
    <location>
        <begin position="1"/>
        <end position="23"/>
    </location>
</feature>
<dbReference type="KEGG" id="ssai:N0B31_05910"/>
<dbReference type="Pfam" id="PF05138">
    <property type="entry name" value="PaaA_PaaC"/>
    <property type="match status" value="1"/>
</dbReference>
<dbReference type="AlphaFoldDB" id="A0A9E7UCH4"/>